<evidence type="ECO:0000313" key="3">
    <source>
        <dbReference type="Proteomes" id="UP000886800"/>
    </source>
</evidence>
<evidence type="ECO:0000313" key="2">
    <source>
        <dbReference type="EMBL" id="HIX65109.1"/>
    </source>
</evidence>
<comment type="caution">
    <text evidence="2">The sequence shown here is derived from an EMBL/GenBank/DDBJ whole genome shotgun (WGS) entry which is preliminary data.</text>
</comment>
<proteinExistence type="predicted"/>
<sequence length="70" mass="8046">MAMKEITENYEICHCKKVTYLDVERALHESKSFSQVEDAFASVQQITHCSTGCGKCHDEIMRTISEIMYP</sequence>
<reference evidence="2" key="1">
    <citation type="journal article" date="2021" name="PeerJ">
        <title>Extensive microbial diversity within the chicken gut microbiome revealed by metagenomics and culture.</title>
        <authorList>
            <person name="Gilroy R."/>
            <person name="Ravi A."/>
            <person name="Getino M."/>
            <person name="Pursley I."/>
            <person name="Horton D.L."/>
            <person name="Alikhan N.F."/>
            <person name="Baker D."/>
            <person name="Gharbi K."/>
            <person name="Hall N."/>
            <person name="Watson M."/>
            <person name="Adriaenssens E.M."/>
            <person name="Foster-Nyarko E."/>
            <person name="Jarju S."/>
            <person name="Secka A."/>
            <person name="Antonio M."/>
            <person name="Oren A."/>
            <person name="Chaudhuri R.R."/>
            <person name="La Ragione R."/>
            <person name="Hildebrand F."/>
            <person name="Pallen M.J."/>
        </authorList>
    </citation>
    <scope>NUCLEOTIDE SEQUENCE</scope>
    <source>
        <strain evidence="2">CHK188-5543</strain>
    </source>
</reference>
<dbReference type="EMBL" id="DXES01000052">
    <property type="protein sequence ID" value="HIX65109.1"/>
    <property type="molecule type" value="Genomic_DNA"/>
</dbReference>
<dbReference type="InterPro" id="IPR041854">
    <property type="entry name" value="BFD-like_2Fe2S-bd_dom_sf"/>
</dbReference>
<dbReference type="AlphaFoldDB" id="A0A9D1WPZ6"/>
<organism evidence="2 3">
    <name type="scientific">Candidatus Anaerotruncus excrementipullorum</name>
    <dbReference type="NCBI Taxonomy" id="2838465"/>
    <lineage>
        <taxon>Bacteria</taxon>
        <taxon>Bacillati</taxon>
        <taxon>Bacillota</taxon>
        <taxon>Clostridia</taxon>
        <taxon>Eubacteriales</taxon>
        <taxon>Oscillospiraceae</taxon>
        <taxon>Anaerotruncus</taxon>
    </lineage>
</organism>
<dbReference type="Pfam" id="PF04324">
    <property type="entry name" value="Fer2_BFD"/>
    <property type="match status" value="1"/>
</dbReference>
<name>A0A9D1WPZ6_9FIRM</name>
<gene>
    <name evidence="2" type="ORF">H9736_02550</name>
</gene>
<dbReference type="Gene3D" id="1.10.10.1100">
    <property type="entry name" value="BFD-like [2Fe-2S]-binding domain"/>
    <property type="match status" value="1"/>
</dbReference>
<reference evidence="2" key="2">
    <citation type="submission" date="2021-04" db="EMBL/GenBank/DDBJ databases">
        <authorList>
            <person name="Gilroy R."/>
        </authorList>
    </citation>
    <scope>NUCLEOTIDE SEQUENCE</scope>
    <source>
        <strain evidence="2">CHK188-5543</strain>
    </source>
</reference>
<dbReference type="InterPro" id="IPR007419">
    <property type="entry name" value="BFD-like_2Fe2S-bd_dom"/>
</dbReference>
<protein>
    <submittedName>
        <fullName evidence="2">(2Fe-2S)-binding protein</fullName>
    </submittedName>
</protein>
<dbReference type="Proteomes" id="UP000886800">
    <property type="component" value="Unassembled WGS sequence"/>
</dbReference>
<feature type="domain" description="BFD-like [2Fe-2S]-binding" evidence="1">
    <location>
        <begin position="12"/>
        <end position="65"/>
    </location>
</feature>
<accession>A0A9D1WPZ6</accession>
<evidence type="ECO:0000259" key="1">
    <source>
        <dbReference type="Pfam" id="PF04324"/>
    </source>
</evidence>